<name>A0AAX2J3J0_KINKI</name>
<organism evidence="3 4">
    <name type="scientific">Kingella kingae</name>
    <dbReference type="NCBI Taxonomy" id="504"/>
    <lineage>
        <taxon>Bacteria</taxon>
        <taxon>Pseudomonadati</taxon>
        <taxon>Pseudomonadota</taxon>
        <taxon>Betaproteobacteria</taxon>
        <taxon>Neisseriales</taxon>
        <taxon>Neisseriaceae</taxon>
        <taxon>Kingella</taxon>
    </lineage>
</organism>
<gene>
    <name evidence="3" type="ORF">NCTC10529_01047</name>
</gene>
<evidence type="ECO:0000313" key="3">
    <source>
        <dbReference type="EMBL" id="SQH24852.1"/>
    </source>
</evidence>
<dbReference type="NCBIfam" id="TIGR01760">
    <property type="entry name" value="tape_meas_TP901"/>
    <property type="match status" value="1"/>
</dbReference>
<protein>
    <submittedName>
        <fullName evidence="3">Phage-related minor tail protein</fullName>
    </submittedName>
</protein>
<feature type="domain" description="Phage tail tape measure protein" evidence="2">
    <location>
        <begin position="47"/>
        <end position="257"/>
    </location>
</feature>
<dbReference type="InterPro" id="IPR010090">
    <property type="entry name" value="Phage_tape_meas"/>
</dbReference>
<sequence length="680" mass="71631">MGAATVGGTMSVPIKAYAESESAGMELRVAMMNSAGKVLPEYEKVNALATSLGDRLPGTTADFKNLMTMLIRQGVSAQTILGGTGEAAALLAVQLKKTPEAAAEMAAKLQDATRASEKEMLGLMDRVQKLYYMGTDDSNILGAFSKLSPALDITKMKGEAAIKTFSPLIGMLDQAGLSGDSAGNALRKVFSSMMATAKINKIISDAKKLGQVSADFNLSFTDGKGEFGGLENAYTQLAKLKNLTTETRLDILKSIFGDDAETLQALNTMIDKGQAGYNEFAAKMEAQASLQQRVNATLGTVTNLWDSATGSFTNLMVAVGESMQGEIRTVIGWIDDISTKLGIWAKANPETANTLLKIVGAIGISLVAFAALFAVIAAVLVPMAAMKLAWASLFTSMSGGTGIFTAIGGGIRIVSTALLGFGHVAKAFLVSNPFGWAILAVSLLAALYLNWEKVKNAIAAGWAWLRGILRDNPLIGAFAGPISMIASLIANFDRLIAKVQAAKHAIAHSSFGQAATGVWNKVRSVAGFSRGGYTGAGGVNEAAGIVHKGEVVFSQRDVARFGGWQMVERLRQGGANLLAKMGGSSSLNMGAMAVRAAEKLGGIFSGSENKPSVLPRPTVFAPPQIAGMSRLHMGGDNITIHIHATPNQDPRSIADLVLQKLQQRDQAKRRRANSSFMDKD</sequence>
<feature type="transmembrane region" description="Helical" evidence="1">
    <location>
        <begin position="472"/>
        <end position="492"/>
    </location>
</feature>
<evidence type="ECO:0000313" key="4">
    <source>
        <dbReference type="Proteomes" id="UP000248598"/>
    </source>
</evidence>
<reference evidence="3 4" key="1">
    <citation type="submission" date="2018-06" db="EMBL/GenBank/DDBJ databases">
        <authorList>
            <consortium name="Pathogen Informatics"/>
            <person name="Doyle S."/>
        </authorList>
    </citation>
    <scope>NUCLEOTIDE SEQUENCE [LARGE SCALE GENOMIC DNA]</scope>
    <source>
        <strain evidence="3 4">NCTC10529</strain>
    </source>
</reference>
<keyword evidence="1" id="KW-0472">Membrane</keyword>
<feature type="transmembrane region" description="Helical" evidence="1">
    <location>
        <begin position="434"/>
        <end position="451"/>
    </location>
</feature>
<accession>A0AAX2J3J0</accession>
<keyword evidence="1" id="KW-1133">Transmembrane helix</keyword>
<feature type="transmembrane region" description="Helical" evidence="1">
    <location>
        <begin position="388"/>
        <end position="414"/>
    </location>
</feature>
<evidence type="ECO:0000259" key="2">
    <source>
        <dbReference type="Pfam" id="PF10145"/>
    </source>
</evidence>
<feature type="transmembrane region" description="Helical" evidence="1">
    <location>
        <begin position="358"/>
        <end position="381"/>
    </location>
</feature>
<dbReference type="AlphaFoldDB" id="A0AAX2J3J0"/>
<dbReference type="Proteomes" id="UP000248598">
    <property type="component" value="Chromosome 1"/>
</dbReference>
<keyword evidence="1" id="KW-0812">Transmembrane</keyword>
<dbReference type="EMBL" id="LS483426">
    <property type="protein sequence ID" value="SQH24852.1"/>
    <property type="molecule type" value="Genomic_DNA"/>
</dbReference>
<proteinExistence type="predicted"/>
<dbReference type="Pfam" id="PF10145">
    <property type="entry name" value="PhageMin_Tail"/>
    <property type="match status" value="1"/>
</dbReference>
<evidence type="ECO:0000256" key="1">
    <source>
        <dbReference type="SAM" id="Phobius"/>
    </source>
</evidence>